<reference evidence="4" key="1">
    <citation type="submission" date="2018-04" db="EMBL/GenBank/DDBJ databases">
        <authorList>
            <person name="Cornet L."/>
        </authorList>
    </citation>
    <scope>NUCLEOTIDE SEQUENCE [LARGE SCALE GENOMIC DNA]</scope>
</reference>
<feature type="domain" description="Glycosyl transferase family 1" evidence="1">
    <location>
        <begin position="210"/>
        <end position="373"/>
    </location>
</feature>
<evidence type="ECO:0000259" key="2">
    <source>
        <dbReference type="Pfam" id="PF13579"/>
    </source>
</evidence>
<dbReference type="PANTHER" id="PTHR45947">
    <property type="entry name" value="SULFOQUINOVOSYL TRANSFERASE SQD2"/>
    <property type="match status" value="1"/>
</dbReference>
<name>A0A2W4U332_9CYAN</name>
<gene>
    <name evidence="3" type="ORF">DCF25_14910</name>
</gene>
<protein>
    <submittedName>
        <fullName evidence="3">Glycosyltransferase family 1 protein</fullName>
    </submittedName>
</protein>
<evidence type="ECO:0000259" key="1">
    <source>
        <dbReference type="Pfam" id="PF00534"/>
    </source>
</evidence>
<dbReference type="PANTHER" id="PTHR45947:SF13">
    <property type="entry name" value="TRANSFERASE"/>
    <property type="match status" value="1"/>
</dbReference>
<dbReference type="EMBL" id="QBMC01000108">
    <property type="protein sequence ID" value="PZO14484.1"/>
    <property type="molecule type" value="Genomic_DNA"/>
</dbReference>
<evidence type="ECO:0000313" key="3">
    <source>
        <dbReference type="EMBL" id="PZO14484.1"/>
    </source>
</evidence>
<dbReference type="SUPFAM" id="SSF53756">
    <property type="entry name" value="UDP-Glycosyltransferase/glycogen phosphorylase"/>
    <property type="match status" value="1"/>
</dbReference>
<dbReference type="GO" id="GO:0016757">
    <property type="term" value="F:glycosyltransferase activity"/>
    <property type="evidence" value="ECO:0007669"/>
    <property type="project" value="InterPro"/>
</dbReference>
<dbReference type="AlphaFoldDB" id="A0A2W4U332"/>
<accession>A0A2W4U332</accession>
<dbReference type="CDD" id="cd03801">
    <property type="entry name" value="GT4_PimA-like"/>
    <property type="match status" value="1"/>
</dbReference>
<keyword evidence="3" id="KW-0808">Transferase</keyword>
<sequence>MKILLVNDYGGATGGAEIQMLTLRRLLRDRGHDARLFSSSAELVTQSPILADYTCYGTTSRAQVVSQVLNISAYQSLRQALQDFQPDVVHVRMFLWQLSPLILPLLKSYPCLYQTAIYKSICPAGTNILPSGQTCQLEPGTACLKQGCLTPQTWVWMMAQRSLWNRWKGVFDRTVALSNGMKKELAQAGISPVNVIYNGVPERPARPPLQTPPTVGYAGRFSAEKGIETLFQAFAQARQQVPAAQLKMAGKGPSEAALRTLAKQLNIEDCITWLGHIPQTELEQQFNSLWVQVVPSLWAEPFGNVTTEAMMRGTAVIASAVGAQPEIIGKEDTKTKAGTLVPPGESANLAAALLPILQQKSLAEAMGAAGRQRAIAEFSETRCVENFLKLYGELKRESLAKEDLVPCVTT</sequence>
<organism evidence="3 4">
    <name type="scientific">Leptolyngbya foveolarum</name>
    <dbReference type="NCBI Taxonomy" id="47253"/>
    <lineage>
        <taxon>Bacteria</taxon>
        <taxon>Bacillati</taxon>
        <taxon>Cyanobacteriota</taxon>
        <taxon>Cyanophyceae</taxon>
        <taxon>Leptolyngbyales</taxon>
        <taxon>Leptolyngbyaceae</taxon>
        <taxon>Leptolyngbya group</taxon>
        <taxon>Leptolyngbya</taxon>
    </lineage>
</organism>
<feature type="domain" description="Glycosyltransferase subfamily 4-like N-terminal" evidence="2">
    <location>
        <begin position="14"/>
        <end position="199"/>
    </location>
</feature>
<dbReference type="Gene3D" id="3.40.50.2000">
    <property type="entry name" value="Glycogen Phosphorylase B"/>
    <property type="match status" value="2"/>
</dbReference>
<dbReference type="InterPro" id="IPR050194">
    <property type="entry name" value="Glycosyltransferase_grp1"/>
</dbReference>
<dbReference type="InterPro" id="IPR028098">
    <property type="entry name" value="Glyco_trans_4-like_N"/>
</dbReference>
<reference evidence="3 4" key="2">
    <citation type="submission" date="2018-06" db="EMBL/GenBank/DDBJ databases">
        <title>Metagenomic assembly of (sub)arctic Cyanobacteria and their associated microbiome from non-axenic cultures.</title>
        <authorList>
            <person name="Baurain D."/>
        </authorList>
    </citation>
    <scope>NUCLEOTIDE SEQUENCE [LARGE SCALE GENOMIC DNA]</scope>
    <source>
        <strain evidence="3">ULC129bin1</strain>
    </source>
</reference>
<proteinExistence type="predicted"/>
<dbReference type="Pfam" id="PF00534">
    <property type="entry name" value="Glycos_transf_1"/>
    <property type="match status" value="1"/>
</dbReference>
<dbReference type="Proteomes" id="UP000249354">
    <property type="component" value="Unassembled WGS sequence"/>
</dbReference>
<evidence type="ECO:0000313" key="4">
    <source>
        <dbReference type="Proteomes" id="UP000249354"/>
    </source>
</evidence>
<dbReference type="InterPro" id="IPR001296">
    <property type="entry name" value="Glyco_trans_1"/>
</dbReference>
<comment type="caution">
    <text evidence="3">The sequence shown here is derived from an EMBL/GenBank/DDBJ whole genome shotgun (WGS) entry which is preliminary data.</text>
</comment>
<dbReference type="Pfam" id="PF13579">
    <property type="entry name" value="Glyco_trans_4_4"/>
    <property type="match status" value="1"/>
</dbReference>